<feature type="transmembrane region" description="Helical" evidence="2">
    <location>
        <begin position="6"/>
        <end position="26"/>
    </location>
</feature>
<evidence type="ECO:0000313" key="3">
    <source>
        <dbReference type="EMBL" id="KAK9946415.1"/>
    </source>
</evidence>
<evidence type="ECO:0000256" key="1">
    <source>
        <dbReference type="SAM" id="MobiDB-lite"/>
    </source>
</evidence>
<keyword evidence="2" id="KW-0812">Transmembrane</keyword>
<accession>A0AAW1YB95</accession>
<keyword evidence="2" id="KW-0472">Membrane</keyword>
<dbReference type="EMBL" id="JBEDUW010000002">
    <property type="protein sequence ID" value="KAK9946415.1"/>
    <property type="molecule type" value="Genomic_DNA"/>
</dbReference>
<dbReference type="AlphaFoldDB" id="A0AAW1YB95"/>
<evidence type="ECO:0000313" key="4">
    <source>
        <dbReference type="Proteomes" id="UP001457282"/>
    </source>
</evidence>
<keyword evidence="2" id="KW-1133">Transmembrane helix</keyword>
<organism evidence="3 4">
    <name type="scientific">Rubus argutus</name>
    <name type="common">Southern blackberry</name>
    <dbReference type="NCBI Taxonomy" id="59490"/>
    <lineage>
        <taxon>Eukaryota</taxon>
        <taxon>Viridiplantae</taxon>
        <taxon>Streptophyta</taxon>
        <taxon>Embryophyta</taxon>
        <taxon>Tracheophyta</taxon>
        <taxon>Spermatophyta</taxon>
        <taxon>Magnoliopsida</taxon>
        <taxon>eudicotyledons</taxon>
        <taxon>Gunneridae</taxon>
        <taxon>Pentapetalae</taxon>
        <taxon>rosids</taxon>
        <taxon>fabids</taxon>
        <taxon>Rosales</taxon>
        <taxon>Rosaceae</taxon>
        <taxon>Rosoideae</taxon>
        <taxon>Rosoideae incertae sedis</taxon>
        <taxon>Rubus</taxon>
    </lineage>
</organism>
<sequence>MELVQDLVWTASVALILSFFVAKLVAMAMTDRESESESDFKVSGSVGEGVVMGERLKVEEVFQSQRRVEFIGQVEEVDRFEGTPVHPVEQVVEPLQHTQECSDAKEGEESAAVEFPKQSGDDEKVSVEKARDFDRQRGHEAQKNSENKAVEENGAESVGNDVVTAQSEDCIEAKGKREAIVVTSDNYSDEDDWEGIEKSELDDGYGAAVKSEGG</sequence>
<feature type="region of interest" description="Disordered" evidence="1">
    <location>
        <begin position="98"/>
        <end position="214"/>
    </location>
</feature>
<reference evidence="3 4" key="1">
    <citation type="journal article" date="2023" name="G3 (Bethesda)">
        <title>A chromosome-length genome assembly and annotation of blackberry (Rubus argutus, cv. 'Hillquist').</title>
        <authorList>
            <person name="Bruna T."/>
            <person name="Aryal R."/>
            <person name="Dudchenko O."/>
            <person name="Sargent D.J."/>
            <person name="Mead D."/>
            <person name="Buti M."/>
            <person name="Cavallini A."/>
            <person name="Hytonen T."/>
            <person name="Andres J."/>
            <person name="Pham M."/>
            <person name="Weisz D."/>
            <person name="Mascagni F."/>
            <person name="Usai G."/>
            <person name="Natali L."/>
            <person name="Bassil N."/>
            <person name="Fernandez G.E."/>
            <person name="Lomsadze A."/>
            <person name="Armour M."/>
            <person name="Olukolu B."/>
            <person name="Poorten T."/>
            <person name="Britton C."/>
            <person name="Davik J."/>
            <person name="Ashrafi H."/>
            <person name="Aiden E.L."/>
            <person name="Borodovsky M."/>
            <person name="Worthington M."/>
        </authorList>
    </citation>
    <scope>NUCLEOTIDE SEQUENCE [LARGE SCALE GENOMIC DNA]</scope>
    <source>
        <strain evidence="3">PI 553951</strain>
    </source>
</reference>
<dbReference type="Proteomes" id="UP001457282">
    <property type="component" value="Unassembled WGS sequence"/>
</dbReference>
<evidence type="ECO:0000256" key="2">
    <source>
        <dbReference type="SAM" id="Phobius"/>
    </source>
</evidence>
<proteinExistence type="predicted"/>
<protein>
    <submittedName>
        <fullName evidence="3">Uncharacterized protein</fullName>
    </submittedName>
</protein>
<feature type="compositionally biased region" description="Basic and acidic residues" evidence="1">
    <location>
        <begin position="119"/>
        <end position="151"/>
    </location>
</feature>
<keyword evidence="4" id="KW-1185">Reference proteome</keyword>
<name>A0AAW1YB95_RUBAR</name>
<gene>
    <name evidence="3" type="ORF">M0R45_011882</name>
</gene>
<comment type="caution">
    <text evidence="3">The sequence shown here is derived from an EMBL/GenBank/DDBJ whole genome shotgun (WGS) entry which is preliminary data.</text>
</comment>